<gene>
    <name evidence="2" type="ORF">JZK55_01330</name>
</gene>
<name>A0A7G1GZB7_9BACT</name>
<feature type="domain" description="HAMP" evidence="1">
    <location>
        <begin position="1"/>
        <end position="44"/>
    </location>
</feature>
<evidence type="ECO:0000313" key="3">
    <source>
        <dbReference type="Proteomes" id="UP000516360"/>
    </source>
</evidence>
<accession>A0A7G1GZB7</accession>
<dbReference type="PROSITE" id="PS50885">
    <property type="entry name" value="HAMP"/>
    <property type="match status" value="1"/>
</dbReference>
<organism evidence="2 3">
    <name type="scientific">Dissulfurispira thermophila</name>
    <dbReference type="NCBI Taxonomy" id="2715679"/>
    <lineage>
        <taxon>Bacteria</taxon>
        <taxon>Pseudomonadati</taxon>
        <taxon>Nitrospirota</taxon>
        <taxon>Thermodesulfovibrionia</taxon>
        <taxon>Thermodesulfovibrionales</taxon>
        <taxon>Dissulfurispiraceae</taxon>
        <taxon>Dissulfurispira</taxon>
    </lineage>
</organism>
<dbReference type="KEGG" id="dtp:JZK55_01330"/>
<dbReference type="RefSeq" id="WP_203472724.1">
    <property type="nucleotide sequence ID" value="NZ_AP022873.1"/>
</dbReference>
<keyword evidence="3" id="KW-1185">Reference proteome</keyword>
<evidence type="ECO:0000313" key="2">
    <source>
        <dbReference type="EMBL" id="BCB95211.1"/>
    </source>
</evidence>
<dbReference type="InterPro" id="IPR003660">
    <property type="entry name" value="HAMP_dom"/>
</dbReference>
<proteinExistence type="predicted"/>
<dbReference type="AlphaFoldDB" id="A0A7G1GZB7"/>
<sequence length="85" mass="9369">MLNVVESAAQKDFREKLPIIFLDEMGRLSESINKMSGELAGAMKNVARAASDLTKHATVFRPDRALDGQGIKPCNRRSCIYGNSK</sequence>
<dbReference type="EMBL" id="AP022873">
    <property type="protein sequence ID" value="BCB95211.1"/>
    <property type="molecule type" value="Genomic_DNA"/>
</dbReference>
<dbReference type="GO" id="GO:0007165">
    <property type="term" value="P:signal transduction"/>
    <property type="evidence" value="ECO:0007669"/>
    <property type="project" value="InterPro"/>
</dbReference>
<evidence type="ECO:0000259" key="1">
    <source>
        <dbReference type="PROSITE" id="PS50885"/>
    </source>
</evidence>
<reference evidence="2 3" key="1">
    <citation type="submission" date="2020-03" db="EMBL/GenBank/DDBJ databases">
        <title>Complete genome sequences of two sulfur-disproportionating bacterial strains T55J and Mzg5.</title>
        <authorList>
            <person name="Umezawa K."/>
            <person name="Kojima H."/>
            <person name="Kato Y."/>
            <person name="Fukui M."/>
        </authorList>
    </citation>
    <scope>NUCLEOTIDE SEQUENCE [LARGE SCALE GENOMIC DNA]</scope>
    <source>
        <strain evidence="2 3">T55J</strain>
    </source>
</reference>
<dbReference type="CDD" id="cd06225">
    <property type="entry name" value="HAMP"/>
    <property type="match status" value="1"/>
</dbReference>
<protein>
    <recommendedName>
        <fullName evidence="1">HAMP domain-containing protein</fullName>
    </recommendedName>
</protein>
<dbReference type="Pfam" id="PF00672">
    <property type="entry name" value="HAMP"/>
    <property type="match status" value="1"/>
</dbReference>
<dbReference type="GO" id="GO:0016020">
    <property type="term" value="C:membrane"/>
    <property type="evidence" value="ECO:0007669"/>
    <property type="project" value="InterPro"/>
</dbReference>
<dbReference type="Proteomes" id="UP000516360">
    <property type="component" value="Chromosome"/>
</dbReference>